<dbReference type="AlphaFoldDB" id="A0A7X2TD99"/>
<dbReference type="Gene3D" id="1.10.287.950">
    <property type="entry name" value="Methyl-accepting chemotaxis protein"/>
    <property type="match status" value="1"/>
</dbReference>
<evidence type="ECO:0000256" key="9">
    <source>
        <dbReference type="ARBA" id="ARBA00023224"/>
    </source>
</evidence>
<feature type="transmembrane region" description="Helical" evidence="13">
    <location>
        <begin position="56"/>
        <end position="81"/>
    </location>
</feature>
<dbReference type="GO" id="GO:0007165">
    <property type="term" value="P:signal transduction"/>
    <property type="evidence" value="ECO:0007669"/>
    <property type="project" value="UniProtKB-KW"/>
</dbReference>
<evidence type="ECO:0000259" key="16">
    <source>
        <dbReference type="PROSITE" id="PS50885"/>
    </source>
</evidence>
<evidence type="ECO:0000256" key="11">
    <source>
        <dbReference type="PROSITE-ProRule" id="PRU00284"/>
    </source>
</evidence>
<dbReference type="GO" id="GO:0006935">
    <property type="term" value="P:chemotaxis"/>
    <property type="evidence" value="ECO:0007669"/>
    <property type="project" value="UniProtKB-KW"/>
</dbReference>
<feature type="region of interest" description="Disordered" evidence="12">
    <location>
        <begin position="608"/>
        <end position="649"/>
    </location>
</feature>
<evidence type="ECO:0000256" key="4">
    <source>
        <dbReference type="ARBA" id="ARBA00022500"/>
    </source>
</evidence>
<comment type="similarity">
    <text evidence="10">Belongs to the methyl-accepting chemotaxis (MCP) protein family.</text>
</comment>
<keyword evidence="7 13" id="KW-1133">Transmembrane helix</keyword>
<evidence type="ECO:0000256" key="13">
    <source>
        <dbReference type="SAM" id="Phobius"/>
    </source>
</evidence>
<keyword evidence="18" id="KW-1185">Reference proteome</keyword>
<feature type="region of interest" description="Disordered" evidence="12">
    <location>
        <begin position="407"/>
        <end position="429"/>
    </location>
</feature>
<name>A0A7X2TD99_9CLOT</name>
<keyword evidence="2" id="KW-1003">Cell membrane</keyword>
<accession>A0A7X2TD99</accession>
<dbReference type="Pfam" id="PF00015">
    <property type="entry name" value="MCPsignal"/>
    <property type="match status" value="1"/>
</dbReference>
<evidence type="ECO:0000256" key="12">
    <source>
        <dbReference type="SAM" id="MobiDB-lite"/>
    </source>
</evidence>
<dbReference type="PRINTS" id="PR00260">
    <property type="entry name" value="CHEMTRNSDUCR"/>
</dbReference>
<evidence type="ECO:0000256" key="8">
    <source>
        <dbReference type="ARBA" id="ARBA00023136"/>
    </source>
</evidence>
<dbReference type="InterPro" id="IPR003660">
    <property type="entry name" value="HAMP_dom"/>
</dbReference>
<dbReference type="InterPro" id="IPR004089">
    <property type="entry name" value="MCPsignal_dom"/>
</dbReference>
<comment type="caution">
    <text evidence="17">The sequence shown here is derived from an EMBL/GenBank/DDBJ whole genome shotgun (WGS) entry which is preliminary data.</text>
</comment>
<dbReference type="InterPro" id="IPR004090">
    <property type="entry name" value="Chemotax_Me-accpt_rcpt"/>
</dbReference>
<dbReference type="PANTHER" id="PTHR43531:SF11">
    <property type="entry name" value="METHYL-ACCEPTING CHEMOTAXIS PROTEIN 3"/>
    <property type="match status" value="1"/>
</dbReference>
<feature type="domain" description="HAMP" evidence="16">
    <location>
        <begin position="257"/>
        <end position="309"/>
    </location>
</feature>
<feature type="domain" description="T-SNARE coiled-coil homology" evidence="15">
    <location>
        <begin position="520"/>
        <end position="582"/>
    </location>
</feature>
<dbReference type="SUPFAM" id="SSF58104">
    <property type="entry name" value="Methyl-accepting chemotaxis protein (MCP) signaling domain"/>
    <property type="match status" value="1"/>
</dbReference>
<keyword evidence="5" id="KW-0997">Cell inner membrane</keyword>
<dbReference type="PROSITE" id="PS50111">
    <property type="entry name" value="CHEMOTAXIS_TRANSDUC_2"/>
    <property type="match status" value="1"/>
</dbReference>
<evidence type="ECO:0000256" key="1">
    <source>
        <dbReference type="ARBA" id="ARBA00004429"/>
    </source>
</evidence>
<comment type="subcellular location">
    <subcellularLocation>
        <location evidence="1">Cell inner membrane</location>
        <topology evidence="1">Multi-pass membrane protein</topology>
    </subcellularLocation>
</comment>
<keyword evidence="6 13" id="KW-0812">Transmembrane</keyword>
<feature type="compositionally biased region" description="Low complexity" evidence="12">
    <location>
        <begin position="609"/>
        <end position="625"/>
    </location>
</feature>
<dbReference type="InterPro" id="IPR003122">
    <property type="entry name" value="Tar_rcpt_lig-bd"/>
</dbReference>
<organism evidence="17 18">
    <name type="scientific">Clostridium porci</name>
    <dbReference type="NCBI Taxonomy" id="2605778"/>
    <lineage>
        <taxon>Bacteria</taxon>
        <taxon>Bacillati</taxon>
        <taxon>Bacillota</taxon>
        <taxon>Clostridia</taxon>
        <taxon>Eubacteriales</taxon>
        <taxon>Clostridiaceae</taxon>
        <taxon>Clostridium</taxon>
    </lineage>
</organism>
<reference evidence="17 18" key="1">
    <citation type="submission" date="2019-08" db="EMBL/GenBank/DDBJ databases">
        <title>In-depth cultivation of the pig gut microbiome towards novel bacterial diversity and tailored functional studies.</title>
        <authorList>
            <person name="Wylensek D."/>
            <person name="Hitch T.C.A."/>
            <person name="Clavel T."/>
        </authorList>
    </citation>
    <scope>NUCLEOTIDE SEQUENCE [LARGE SCALE GENOMIC DNA]</scope>
    <source>
        <strain evidence="17 18">WCA-389-WT-23D1</strain>
    </source>
</reference>
<keyword evidence="3" id="KW-0488">Methylation</keyword>
<feature type="transmembrane region" description="Helical" evidence="13">
    <location>
        <begin position="232"/>
        <end position="255"/>
    </location>
</feature>
<dbReference type="SMART" id="SM00283">
    <property type="entry name" value="MA"/>
    <property type="match status" value="1"/>
</dbReference>
<dbReference type="SMART" id="SM00304">
    <property type="entry name" value="HAMP"/>
    <property type="match status" value="2"/>
</dbReference>
<dbReference type="Pfam" id="PF02203">
    <property type="entry name" value="TarH"/>
    <property type="match status" value="1"/>
</dbReference>
<evidence type="ECO:0000256" key="5">
    <source>
        <dbReference type="ARBA" id="ARBA00022519"/>
    </source>
</evidence>
<feature type="compositionally biased region" description="Polar residues" evidence="12">
    <location>
        <begin position="634"/>
        <end position="643"/>
    </location>
</feature>
<protein>
    <submittedName>
        <fullName evidence="17">HAMP domain-containing protein</fullName>
    </submittedName>
</protein>
<dbReference type="PROSITE" id="PS50192">
    <property type="entry name" value="T_SNARE"/>
    <property type="match status" value="1"/>
</dbReference>
<dbReference type="PANTHER" id="PTHR43531">
    <property type="entry name" value="PROTEIN ICFG"/>
    <property type="match status" value="1"/>
</dbReference>
<dbReference type="PROSITE" id="PS50885">
    <property type="entry name" value="HAMP"/>
    <property type="match status" value="1"/>
</dbReference>
<dbReference type="Pfam" id="PF00672">
    <property type="entry name" value="HAMP"/>
    <property type="match status" value="1"/>
</dbReference>
<dbReference type="InterPro" id="IPR000727">
    <property type="entry name" value="T_SNARE_dom"/>
</dbReference>
<keyword evidence="4" id="KW-0145">Chemotaxis</keyword>
<dbReference type="CDD" id="cd06225">
    <property type="entry name" value="HAMP"/>
    <property type="match status" value="1"/>
</dbReference>
<evidence type="ECO:0000256" key="2">
    <source>
        <dbReference type="ARBA" id="ARBA00022475"/>
    </source>
</evidence>
<keyword evidence="8 13" id="KW-0472">Membrane</keyword>
<evidence type="ECO:0000313" key="18">
    <source>
        <dbReference type="Proteomes" id="UP000429958"/>
    </source>
</evidence>
<evidence type="ECO:0000256" key="10">
    <source>
        <dbReference type="ARBA" id="ARBA00029447"/>
    </source>
</evidence>
<proteinExistence type="inferred from homology"/>
<gene>
    <name evidence="17" type="ORF">FYJ39_12280</name>
</gene>
<evidence type="ECO:0000256" key="7">
    <source>
        <dbReference type="ARBA" id="ARBA00022989"/>
    </source>
</evidence>
<evidence type="ECO:0000259" key="14">
    <source>
        <dbReference type="PROSITE" id="PS50111"/>
    </source>
</evidence>
<keyword evidence="9 11" id="KW-0807">Transducer</keyword>
<evidence type="ECO:0000313" key="17">
    <source>
        <dbReference type="EMBL" id="MSS37330.1"/>
    </source>
</evidence>
<dbReference type="EMBL" id="VUMD01000010">
    <property type="protein sequence ID" value="MSS37330.1"/>
    <property type="molecule type" value="Genomic_DNA"/>
</dbReference>
<evidence type="ECO:0000256" key="6">
    <source>
        <dbReference type="ARBA" id="ARBA00022692"/>
    </source>
</evidence>
<evidence type="ECO:0000259" key="15">
    <source>
        <dbReference type="PROSITE" id="PS50192"/>
    </source>
</evidence>
<dbReference type="InterPro" id="IPR051310">
    <property type="entry name" value="MCP_chemotaxis"/>
</dbReference>
<sequence>MFREWALFVRKFVPPLLLLKNKSCRLYYYNYNLYYSSFELEREGKQMKNLKVGKKFLLTFGSIVVLFLVSVIFASVAMVGARTSYEEFYERDYQATSKVYDIRVKLQGELKSLSEAALATDSAKVNQYIQQTQEYYSEIQSDLQWLYSNYNGDLTKLKEFQSQMDKNVGLRDEIADYATQNTLQSDLKANKLFFEQYEPQVEQYTNILLQALNAMESASADRYNSSASTQTILFSAAIVIASIALIATIIISLKLSGDILNPLRKIEACMDEVNKGNLSAKVDYESGDEFGSMAKAMSNVTDGVKYMIEDIEHIVGQMAAGDFTVASQCQERYVGDYHRIFVAINKLKSSINDTLVTLGQSADQVASGSEQVSAGAQALSQGATQQASSVEELAASINEISNHINQNAQDASQAREKAEAIGSEASESNKRMQDMLAAMSDISNSSSEIGKIIKTIEDIAFQTNILALNAAIEAARAGAAGKGFAVVADEVRNLASKSAEASKNTAALIENSLQAVENGRRIADDTANSLEIVVDGINDANTMMASISKAASEQAEFVTQITQGIDQISSVVQTNSATAQESAAASQELSGQAQMLKDLADRFKLDGDSSAFSSGSSVQSDVSYSTMDSKDESMNASYDSMGSSYDDKY</sequence>
<feature type="domain" description="Methyl-accepting transducer" evidence="14">
    <location>
        <begin position="361"/>
        <end position="590"/>
    </location>
</feature>
<dbReference type="GO" id="GO:0005886">
    <property type="term" value="C:plasma membrane"/>
    <property type="evidence" value="ECO:0007669"/>
    <property type="project" value="UniProtKB-SubCell"/>
</dbReference>
<evidence type="ECO:0000256" key="3">
    <source>
        <dbReference type="ARBA" id="ARBA00022481"/>
    </source>
</evidence>
<dbReference type="Gene3D" id="1.10.8.500">
    <property type="entry name" value="HAMP domain in histidine kinase"/>
    <property type="match status" value="1"/>
</dbReference>
<dbReference type="GO" id="GO:0004888">
    <property type="term" value="F:transmembrane signaling receptor activity"/>
    <property type="evidence" value="ECO:0007669"/>
    <property type="project" value="InterPro"/>
</dbReference>
<dbReference type="Proteomes" id="UP000429958">
    <property type="component" value="Unassembled WGS sequence"/>
</dbReference>